<sequence length="93" mass="9682">MKIVAVCGMGIGTSVLLKMNTEKALRQMGADADADVEAADIGTARGAARTANLVLTSAELVDEIGAVPAQVIVIDNFTDVAEITEKLRPVIEN</sequence>
<keyword evidence="1" id="KW-0808">Transferase</keyword>
<evidence type="ECO:0000313" key="3">
    <source>
        <dbReference type="EMBL" id="GGD36617.1"/>
    </source>
</evidence>
<dbReference type="InterPro" id="IPR036095">
    <property type="entry name" value="PTS_EIIB-like_sf"/>
</dbReference>
<dbReference type="AlphaFoldDB" id="A0A916YAQ7"/>
<keyword evidence="4" id="KW-1185">Reference proteome</keyword>
<dbReference type="InterPro" id="IPR013011">
    <property type="entry name" value="PTS_EIIB_2"/>
</dbReference>
<proteinExistence type="predicted"/>
<dbReference type="Proteomes" id="UP000633205">
    <property type="component" value="Unassembled WGS sequence"/>
</dbReference>
<dbReference type="GO" id="GO:0008982">
    <property type="term" value="F:protein-N(PI)-phosphohistidine-sugar phosphotransferase activity"/>
    <property type="evidence" value="ECO:0007669"/>
    <property type="project" value="InterPro"/>
</dbReference>
<gene>
    <name evidence="3" type="ORF">GCM10010915_16590</name>
</gene>
<accession>A0A916YAQ7</accession>
<dbReference type="InterPro" id="IPR003501">
    <property type="entry name" value="PTS_EIIB_2/3"/>
</dbReference>
<reference evidence="3" key="2">
    <citation type="submission" date="2020-09" db="EMBL/GenBank/DDBJ databases">
        <authorList>
            <person name="Sun Q."/>
            <person name="Zhou Y."/>
        </authorList>
    </citation>
    <scope>NUCLEOTIDE SEQUENCE</scope>
    <source>
        <strain evidence="3">CGMCC 1.15152</strain>
    </source>
</reference>
<feature type="domain" description="PTS EIIB type-2" evidence="2">
    <location>
        <begin position="1"/>
        <end position="93"/>
    </location>
</feature>
<evidence type="ECO:0000313" key="4">
    <source>
        <dbReference type="Proteomes" id="UP000633205"/>
    </source>
</evidence>
<dbReference type="Pfam" id="PF02302">
    <property type="entry name" value="PTS_IIB"/>
    <property type="match status" value="1"/>
</dbReference>
<dbReference type="SUPFAM" id="SSF52794">
    <property type="entry name" value="PTS system IIB component-like"/>
    <property type="match status" value="1"/>
</dbReference>
<dbReference type="EMBL" id="BMHO01000001">
    <property type="protein sequence ID" value="GGD36617.1"/>
    <property type="molecule type" value="Genomic_DNA"/>
</dbReference>
<reference evidence="3" key="1">
    <citation type="journal article" date="2014" name="Int. J. Syst. Evol. Microbiol.">
        <title>Complete genome sequence of Corynebacterium casei LMG S-19264T (=DSM 44701T), isolated from a smear-ripened cheese.</title>
        <authorList>
            <consortium name="US DOE Joint Genome Institute (JGI-PGF)"/>
            <person name="Walter F."/>
            <person name="Albersmeier A."/>
            <person name="Kalinowski J."/>
            <person name="Ruckert C."/>
        </authorList>
    </citation>
    <scope>NUCLEOTIDE SEQUENCE</scope>
    <source>
        <strain evidence="3">CGMCC 1.15152</strain>
    </source>
</reference>
<dbReference type="Gene3D" id="3.40.50.2300">
    <property type="match status" value="1"/>
</dbReference>
<comment type="caution">
    <text evidence="3">The sequence shown here is derived from an EMBL/GenBank/DDBJ whole genome shotgun (WGS) entry which is preliminary data.</text>
</comment>
<evidence type="ECO:0000256" key="1">
    <source>
        <dbReference type="ARBA" id="ARBA00022679"/>
    </source>
</evidence>
<dbReference type="CDD" id="cd05563">
    <property type="entry name" value="PTS_IIB_ascorbate"/>
    <property type="match status" value="1"/>
</dbReference>
<dbReference type="GO" id="GO:0009401">
    <property type="term" value="P:phosphoenolpyruvate-dependent sugar phosphotransferase system"/>
    <property type="evidence" value="ECO:0007669"/>
    <property type="project" value="InterPro"/>
</dbReference>
<dbReference type="PROSITE" id="PS51099">
    <property type="entry name" value="PTS_EIIB_TYPE_2"/>
    <property type="match status" value="1"/>
</dbReference>
<name>A0A916YAQ7_9MICO</name>
<organism evidence="3 4">
    <name type="scientific">Microbacterium faecale</name>
    <dbReference type="NCBI Taxonomy" id="1804630"/>
    <lineage>
        <taxon>Bacteria</taxon>
        <taxon>Bacillati</taxon>
        <taxon>Actinomycetota</taxon>
        <taxon>Actinomycetes</taxon>
        <taxon>Micrococcales</taxon>
        <taxon>Microbacteriaceae</taxon>
        <taxon>Microbacterium</taxon>
    </lineage>
</organism>
<evidence type="ECO:0000259" key="2">
    <source>
        <dbReference type="PROSITE" id="PS51099"/>
    </source>
</evidence>
<dbReference type="RefSeq" id="WP_229731035.1">
    <property type="nucleotide sequence ID" value="NZ_BMHO01000001.1"/>
</dbReference>
<protein>
    <submittedName>
        <fullName evidence="3">PTS ascorbate transporter subunit IIB</fullName>
    </submittedName>
</protein>